<evidence type="ECO:0000313" key="1">
    <source>
        <dbReference type="EMBL" id="KOF65801.1"/>
    </source>
</evidence>
<gene>
    <name evidence="1" type="ORF">OCBIM_22014369mg</name>
</gene>
<dbReference type="EMBL" id="KQ428883">
    <property type="protein sequence ID" value="KOF65801.1"/>
    <property type="molecule type" value="Genomic_DNA"/>
</dbReference>
<accession>A0A0L8FM68</accession>
<proteinExistence type="predicted"/>
<name>A0A0L8FM68_OCTBM</name>
<dbReference type="AlphaFoldDB" id="A0A0L8FM68"/>
<protein>
    <submittedName>
        <fullName evidence="1">Uncharacterized protein</fullName>
    </submittedName>
</protein>
<reference evidence="1" key="1">
    <citation type="submission" date="2015-07" db="EMBL/GenBank/DDBJ databases">
        <title>MeaNS - Measles Nucleotide Surveillance Program.</title>
        <authorList>
            <person name="Tran T."/>
            <person name="Druce J."/>
        </authorList>
    </citation>
    <scope>NUCLEOTIDE SEQUENCE</scope>
    <source>
        <strain evidence="1">UCB-OBI-ISO-001</strain>
        <tissue evidence="1">Gonad</tissue>
    </source>
</reference>
<sequence>MCQNEFTSLLKICQCTVKAKILHIKTLLTQKCNLVIQTISEQNPRPKMIKV</sequence>
<organism evidence="1">
    <name type="scientific">Octopus bimaculoides</name>
    <name type="common">California two-spotted octopus</name>
    <dbReference type="NCBI Taxonomy" id="37653"/>
    <lineage>
        <taxon>Eukaryota</taxon>
        <taxon>Metazoa</taxon>
        <taxon>Spiralia</taxon>
        <taxon>Lophotrochozoa</taxon>
        <taxon>Mollusca</taxon>
        <taxon>Cephalopoda</taxon>
        <taxon>Coleoidea</taxon>
        <taxon>Octopodiformes</taxon>
        <taxon>Octopoda</taxon>
        <taxon>Incirrata</taxon>
        <taxon>Octopodidae</taxon>
        <taxon>Octopus</taxon>
    </lineage>
</organism>